<proteinExistence type="predicted"/>
<organism evidence="2 3">
    <name type="scientific">Sporothrix curviconia</name>
    <dbReference type="NCBI Taxonomy" id="1260050"/>
    <lineage>
        <taxon>Eukaryota</taxon>
        <taxon>Fungi</taxon>
        <taxon>Dikarya</taxon>
        <taxon>Ascomycota</taxon>
        <taxon>Pezizomycotina</taxon>
        <taxon>Sordariomycetes</taxon>
        <taxon>Sordariomycetidae</taxon>
        <taxon>Ophiostomatales</taxon>
        <taxon>Ophiostomataceae</taxon>
        <taxon>Sporothrix</taxon>
    </lineage>
</organism>
<feature type="region of interest" description="Disordered" evidence="1">
    <location>
        <begin position="301"/>
        <end position="326"/>
    </location>
</feature>
<evidence type="ECO:0000256" key="1">
    <source>
        <dbReference type="SAM" id="MobiDB-lite"/>
    </source>
</evidence>
<sequence>MDNSSSVELYLASVWRYHPAGVERILETLRQKHPSGQYTFEEASSWFKVSCEADDVYSVQKIFKEVHSDIERDLDPTKVPTDNQWVKPPSPGDLPKEPASKTVVDQLCPVAFDRFAFRKVWTRVKTDTPDTISIHKLLNEGDRKAIMADTGTHMTVDTVSGRLVYIGADSKTAVARATKCLDNLFSRFIFVMPPPKHLLYAETDGAYHVDARYMAHVNDTMLTSTILDPSQYRTEVALGDMFKSVFAKGVCLRICEVDHFKRIEVSLFGPRSKPIFNDQARKWPLWFKRAEYTPKVLGVTAPKKVQEPAPAPVKQPDSQPHPAQEDKKIQTMIKGNQLVCVTNSQTNGENKRQEVAKLESTENSDLLGLDLLDTPKALPGDKPSTPVVLPPMPLSYQSDKYSYQMKLLWNFVNNPLKISPSQSASKPVKLFEAKPAMKLIEDTSVEAPVDGDVAGVEGLSVKGKSQPIVQDGPAKPGLVLDTMKLIDFLDDAPAQPTAPSPTVAAASAAPPASIEQNDLLIQIDNSPPRPVSRSVSQKTPVASTTAHDKGKERSVAASLHARISKALVRRSTFTNGLCSAFGRLMADLPYSRGRIRLQVELGRVYIMDANPEGLAFNMPGEAAAGWPQSEITARLDTICVSPESILFSRALTLFANDMESVLGLNANAIAQSLRTSSAPSIIDGEGSDTHLGSLPEWSFHEKRIVYEFKFQRLHRQSNGDLKPASPFVIEVDGTEPGAFTYAIRSVEDTRPPIWIHCIRRHWDARVSVSYSQTDKLEADYGDFARELLRSLVVPPGPITSPKFQFSHDERETKKGGQSFVTWILSARIRNVGRFVSADQQSFLDISWNWIMALAKRPGKDNMSVSTISATPAPDNPARGMFTSWYEASVVSAEAEAAFRENETLPVGEMAAWGGVGTSALDEMYESAFRPALQLVQKMDGVGVLVDNGQADRQWVPPMKASQVALAVQKFW</sequence>
<evidence type="ECO:0000313" key="2">
    <source>
        <dbReference type="EMBL" id="CAK7210431.1"/>
    </source>
</evidence>
<gene>
    <name evidence="2" type="ORF">SCUCBS95973_000781</name>
</gene>
<evidence type="ECO:0000313" key="3">
    <source>
        <dbReference type="Proteomes" id="UP001642405"/>
    </source>
</evidence>
<dbReference type="EMBL" id="CAWUHB010000003">
    <property type="protein sequence ID" value="CAK7210431.1"/>
    <property type="molecule type" value="Genomic_DNA"/>
</dbReference>
<feature type="region of interest" description="Disordered" evidence="1">
    <location>
        <begin position="73"/>
        <end position="98"/>
    </location>
</feature>
<dbReference type="Proteomes" id="UP001642405">
    <property type="component" value="Unassembled WGS sequence"/>
</dbReference>
<keyword evidence="3" id="KW-1185">Reference proteome</keyword>
<feature type="region of interest" description="Disordered" evidence="1">
    <location>
        <begin position="523"/>
        <end position="554"/>
    </location>
</feature>
<comment type="caution">
    <text evidence="2">The sequence shown here is derived from an EMBL/GenBank/DDBJ whole genome shotgun (WGS) entry which is preliminary data.</text>
</comment>
<protein>
    <submittedName>
        <fullName evidence="2">Uncharacterized protein</fullName>
    </submittedName>
</protein>
<name>A0ABP0AT62_9PEZI</name>
<reference evidence="2 3" key="1">
    <citation type="submission" date="2024-01" db="EMBL/GenBank/DDBJ databases">
        <authorList>
            <person name="Allen C."/>
            <person name="Tagirdzhanova G."/>
        </authorList>
    </citation>
    <scope>NUCLEOTIDE SEQUENCE [LARGE SCALE GENOMIC DNA]</scope>
</reference>
<accession>A0ABP0AT62</accession>